<name>A0A8E2JY19_9PEZI</name>
<gene>
    <name evidence="2" type="ORF">AOQ84DRAFT_359520</name>
</gene>
<dbReference type="AlphaFoldDB" id="A0A8E2JY19"/>
<organism evidence="2 3">
    <name type="scientific">Glonium stellatum</name>
    <dbReference type="NCBI Taxonomy" id="574774"/>
    <lineage>
        <taxon>Eukaryota</taxon>
        <taxon>Fungi</taxon>
        <taxon>Dikarya</taxon>
        <taxon>Ascomycota</taxon>
        <taxon>Pezizomycotina</taxon>
        <taxon>Dothideomycetes</taxon>
        <taxon>Pleosporomycetidae</taxon>
        <taxon>Gloniales</taxon>
        <taxon>Gloniaceae</taxon>
        <taxon>Glonium</taxon>
    </lineage>
</organism>
<dbReference type="EMBL" id="KV748680">
    <property type="protein sequence ID" value="OCL13713.1"/>
    <property type="molecule type" value="Genomic_DNA"/>
</dbReference>
<dbReference type="Proteomes" id="UP000250140">
    <property type="component" value="Unassembled WGS sequence"/>
</dbReference>
<evidence type="ECO:0000313" key="3">
    <source>
        <dbReference type="Proteomes" id="UP000250140"/>
    </source>
</evidence>
<feature type="region of interest" description="Disordered" evidence="1">
    <location>
        <begin position="154"/>
        <end position="174"/>
    </location>
</feature>
<keyword evidence="3" id="KW-1185">Reference proteome</keyword>
<evidence type="ECO:0000313" key="2">
    <source>
        <dbReference type="EMBL" id="OCL13713.1"/>
    </source>
</evidence>
<evidence type="ECO:0000256" key="1">
    <source>
        <dbReference type="SAM" id="MobiDB-lite"/>
    </source>
</evidence>
<accession>A0A8E2JY19</accession>
<feature type="region of interest" description="Disordered" evidence="1">
    <location>
        <begin position="17"/>
        <end position="40"/>
    </location>
</feature>
<reference evidence="2 3" key="1">
    <citation type="journal article" date="2016" name="Nat. Commun.">
        <title>Ectomycorrhizal ecology is imprinted in the genome of the dominant symbiotic fungus Cenococcum geophilum.</title>
        <authorList>
            <consortium name="DOE Joint Genome Institute"/>
            <person name="Peter M."/>
            <person name="Kohler A."/>
            <person name="Ohm R.A."/>
            <person name="Kuo A."/>
            <person name="Krutzmann J."/>
            <person name="Morin E."/>
            <person name="Arend M."/>
            <person name="Barry K.W."/>
            <person name="Binder M."/>
            <person name="Choi C."/>
            <person name="Clum A."/>
            <person name="Copeland A."/>
            <person name="Grisel N."/>
            <person name="Haridas S."/>
            <person name="Kipfer T."/>
            <person name="LaButti K."/>
            <person name="Lindquist E."/>
            <person name="Lipzen A."/>
            <person name="Maire R."/>
            <person name="Meier B."/>
            <person name="Mihaltcheva S."/>
            <person name="Molinier V."/>
            <person name="Murat C."/>
            <person name="Poggeler S."/>
            <person name="Quandt C.A."/>
            <person name="Sperisen C."/>
            <person name="Tritt A."/>
            <person name="Tisserant E."/>
            <person name="Crous P.W."/>
            <person name="Henrissat B."/>
            <person name="Nehls U."/>
            <person name="Egli S."/>
            <person name="Spatafora J.W."/>
            <person name="Grigoriev I.V."/>
            <person name="Martin F.M."/>
        </authorList>
    </citation>
    <scope>NUCLEOTIDE SEQUENCE [LARGE SCALE GENOMIC DNA]</scope>
    <source>
        <strain evidence="2 3">CBS 207.34</strain>
    </source>
</reference>
<sequence>MRRRVWSEAELAFAHPSSGATKVHHGRTWSGEQSRPVGKHDWAVNRGSGAERADVDSKDGKNIGLLLFAKDSLPILCATKVAVLEHRGQRGKQTCTQRKPERAAHPGASWQSERTPVDYVLVEWPPWQLWQVHVVADAVMYKQRREATPPLILRSARQGPSNGRSTAHGARPIGNSACSAPYPSMAEGLARLAQLACHPVRMLPVNPERMRKLERRTTGDSRR</sequence>
<proteinExistence type="predicted"/>
<protein>
    <submittedName>
        <fullName evidence="2">Uncharacterized protein</fullName>
    </submittedName>
</protein>
<feature type="region of interest" description="Disordered" evidence="1">
    <location>
        <begin position="89"/>
        <end position="110"/>
    </location>
</feature>